<dbReference type="CDD" id="cd09917">
    <property type="entry name" value="F-box_SF"/>
    <property type="match status" value="1"/>
</dbReference>
<dbReference type="SUPFAM" id="SSF81383">
    <property type="entry name" value="F-box domain"/>
    <property type="match status" value="1"/>
</dbReference>
<accession>A0A1J9QZJ7</accession>
<keyword evidence="3" id="KW-1185">Reference proteome</keyword>
<gene>
    <name evidence="2" type="ORF">BKCO1_27000112</name>
</gene>
<comment type="caution">
    <text evidence="2">The sequence shown here is derived from an EMBL/GenBank/DDBJ whole genome shotgun (WGS) entry which is preliminary data.</text>
</comment>
<evidence type="ECO:0000313" key="2">
    <source>
        <dbReference type="EMBL" id="OJD33793.1"/>
    </source>
</evidence>
<dbReference type="STRING" id="236234.A0A1J9QZJ7"/>
<feature type="domain" description="F-box" evidence="1">
    <location>
        <begin position="17"/>
        <end position="47"/>
    </location>
</feature>
<organism evidence="2 3">
    <name type="scientific">Diplodia corticola</name>
    <dbReference type="NCBI Taxonomy" id="236234"/>
    <lineage>
        <taxon>Eukaryota</taxon>
        <taxon>Fungi</taxon>
        <taxon>Dikarya</taxon>
        <taxon>Ascomycota</taxon>
        <taxon>Pezizomycotina</taxon>
        <taxon>Dothideomycetes</taxon>
        <taxon>Dothideomycetes incertae sedis</taxon>
        <taxon>Botryosphaeriales</taxon>
        <taxon>Botryosphaeriaceae</taxon>
        <taxon>Diplodia</taxon>
    </lineage>
</organism>
<dbReference type="AlphaFoldDB" id="A0A1J9QZJ7"/>
<evidence type="ECO:0000313" key="3">
    <source>
        <dbReference type="Proteomes" id="UP000183809"/>
    </source>
</evidence>
<dbReference type="RefSeq" id="XP_020130053.1">
    <property type="nucleotide sequence ID" value="XM_020273519.1"/>
</dbReference>
<protein>
    <submittedName>
        <fullName evidence="2">F-box domain protein</fullName>
    </submittedName>
</protein>
<dbReference type="InterPro" id="IPR036047">
    <property type="entry name" value="F-box-like_dom_sf"/>
</dbReference>
<dbReference type="Proteomes" id="UP000183809">
    <property type="component" value="Unassembled WGS sequence"/>
</dbReference>
<proteinExistence type="predicted"/>
<evidence type="ECO:0000259" key="1">
    <source>
        <dbReference type="Pfam" id="PF00646"/>
    </source>
</evidence>
<name>A0A1J9QZJ7_9PEZI</name>
<reference evidence="2 3" key="1">
    <citation type="submission" date="2016-10" db="EMBL/GenBank/DDBJ databases">
        <title>Proteomics and genomics reveal pathogen-plant mechanisms compatible with a hemibiotrophic lifestyle of Diplodia corticola.</title>
        <authorList>
            <person name="Fernandes I."/>
            <person name="De Jonge R."/>
            <person name="Van De Peer Y."/>
            <person name="Devreese B."/>
            <person name="Alves A."/>
            <person name="Esteves A.C."/>
        </authorList>
    </citation>
    <scope>NUCLEOTIDE SEQUENCE [LARGE SCALE GENOMIC DNA]</scope>
    <source>
        <strain evidence="2 3">CBS 112549</strain>
    </source>
</reference>
<dbReference type="Pfam" id="PF00646">
    <property type="entry name" value="F-box"/>
    <property type="match status" value="1"/>
</dbReference>
<dbReference type="EMBL" id="MNUE01000027">
    <property type="protein sequence ID" value="OJD33793.1"/>
    <property type="molecule type" value="Genomic_DNA"/>
</dbReference>
<dbReference type="GeneID" id="31013780"/>
<sequence>MERKKMASREKVLQTTELLELILFHLPMRDLLLAQRICKRFNDLIRHSTTLQQTLFFLPRPALPSSTPPAATTSSPPLRSFATGAITTEPWDRNPLLTSAFPPWFDRGVPARNRPRYNSLTRLTTLPLAATPAARDAFLRPDASWRNMFVTQPPLTALDRLNRVHSMEGDGARWGTLRFPHGVTMGVLYDATCEELLPFYDWAVGFGVQWQGARGRVVLVAEFIAQCTDETSEEETREWEGYYSRAFREMPKIEWESRGDGGPVAQEELLLDGDYEADVPWER</sequence>
<dbReference type="InterPro" id="IPR001810">
    <property type="entry name" value="F-box_dom"/>
</dbReference>
<dbReference type="OrthoDB" id="3800738at2759"/>